<dbReference type="CDD" id="cd00886">
    <property type="entry name" value="MogA_MoaB"/>
    <property type="match status" value="1"/>
</dbReference>
<dbReference type="SMART" id="SM00852">
    <property type="entry name" value="MoCF_biosynth"/>
    <property type="match status" value="1"/>
</dbReference>
<dbReference type="NCBIfam" id="TIGR00177">
    <property type="entry name" value="molyb_syn"/>
    <property type="match status" value="1"/>
</dbReference>
<dbReference type="Pfam" id="PF00994">
    <property type="entry name" value="MoCF_biosynth"/>
    <property type="match status" value="1"/>
</dbReference>
<keyword evidence="4" id="KW-0548">Nucleotidyltransferase</keyword>
<dbReference type="PANTHER" id="PTHR43764">
    <property type="entry name" value="MOLYBDENUM COFACTOR BIOSYNTHESIS"/>
    <property type="match status" value="1"/>
</dbReference>
<dbReference type="InterPro" id="IPR001453">
    <property type="entry name" value="MoaB/Mog_dom"/>
</dbReference>
<keyword evidence="4" id="KW-0808">Transferase</keyword>
<dbReference type="AlphaFoldDB" id="A0A3B1BQR2"/>
<proteinExistence type="predicted"/>
<comment type="pathway">
    <text evidence="1">Cofactor biosynthesis; molybdopterin biosynthesis.</text>
</comment>
<name>A0A3B1BQR2_9ZZZZ</name>
<evidence type="ECO:0000259" key="3">
    <source>
        <dbReference type="SMART" id="SM00852"/>
    </source>
</evidence>
<dbReference type="GO" id="GO:0006777">
    <property type="term" value="P:Mo-molybdopterin cofactor biosynthetic process"/>
    <property type="evidence" value="ECO:0007669"/>
    <property type="project" value="UniProtKB-KW"/>
</dbReference>
<gene>
    <name evidence="4" type="ORF">MNBD_NITROSPINAE02-1050</name>
</gene>
<evidence type="ECO:0000313" key="4">
    <source>
        <dbReference type="EMBL" id="VAX18272.1"/>
    </source>
</evidence>
<feature type="domain" description="MoaB/Mog" evidence="3">
    <location>
        <begin position="10"/>
        <end position="154"/>
    </location>
</feature>
<keyword evidence="2" id="KW-0501">Molybdenum cofactor biosynthesis</keyword>
<dbReference type="InterPro" id="IPR051920">
    <property type="entry name" value="MPT_Adenylyltrnsfr/MoaC-Rel"/>
</dbReference>
<organism evidence="4">
    <name type="scientific">hydrothermal vent metagenome</name>
    <dbReference type="NCBI Taxonomy" id="652676"/>
    <lineage>
        <taxon>unclassified sequences</taxon>
        <taxon>metagenomes</taxon>
        <taxon>ecological metagenomes</taxon>
    </lineage>
</organism>
<sequence>MSQREKISIALLVLSDRVSRGERTDGVEERIEAFLKETGHEFDRVEVIPDEKELITEKLIEWADSGLFDLLLTSGGTGVSPRDVTPEATKPALDREIPGIPEAMRAESLKITDRAVLSRGFAGIRKETMIVNLPGSPKAAVENLAVVFNALIHGIAKAKGDPSDCDPASAKAGS</sequence>
<dbReference type="EC" id="2.7.7.75" evidence="4"/>
<dbReference type="SUPFAM" id="SSF53218">
    <property type="entry name" value="Molybdenum cofactor biosynthesis proteins"/>
    <property type="match status" value="1"/>
</dbReference>
<dbReference type="Gene3D" id="3.40.980.10">
    <property type="entry name" value="MoaB/Mog-like domain"/>
    <property type="match status" value="1"/>
</dbReference>
<accession>A0A3B1BQR2</accession>
<evidence type="ECO:0000256" key="2">
    <source>
        <dbReference type="ARBA" id="ARBA00023150"/>
    </source>
</evidence>
<evidence type="ECO:0000256" key="1">
    <source>
        <dbReference type="ARBA" id="ARBA00005046"/>
    </source>
</evidence>
<protein>
    <submittedName>
        <fullName evidence="4">Molybdopterin adenylyltransferase</fullName>
        <ecNumber evidence="4">2.7.7.75</ecNumber>
    </submittedName>
</protein>
<dbReference type="PANTHER" id="PTHR43764:SF1">
    <property type="entry name" value="MOLYBDOPTERIN MOLYBDOTRANSFERASE"/>
    <property type="match status" value="1"/>
</dbReference>
<dbReference type="InterPro" id="IPR036425">
    <property type="entry name" value="MoaB/Mog-like_dom_sf"/>
</dbReference>
<dbReference type="GO" id="GO:0061598">
    <property type="term" value="F:molybdopterin adenylyltransferase activity"/>
    <property type="evidence" value="ECO:0007669"/>
    <property type="project" value="UniProtKB-EC"/>
</dbReference>
<dbReference type="EMBL" id="UOGE01000034">
    <property type="protein sequence ID" value="VAX18272.1"/>
    <property type="molecule type" value="Genomic_DNA"/>
</dbReference>
<reference evidence="4" key="1">
    <citation type="submission" date="2018-06" db="EMBL/GenBank/DDBJ databases">
        <authorList>
            <person name="Zhirakovskaya E."/>
        </authorList>
    </citation>
    <scope>NUCLEOTIDE SEQUENCE</scope>
</reference>